<keyword evidence="3" id="KW-1185">Reference proteome</keyword>
<accession>A0A6G8MX32</accession>
<name>A0A6G8MX32_9VIRU</name>
<feature type="domain" description="F-box" evidence="1">
    <location>
        <begin position="2"/>
        <end position="39"/>
    </location>
</feature>
<dbReference type="EMBL" id="MN873693">
    <property type="protein sequence ID" value="QIN54197.1"/>
    <property type="molecule type" value="Genomic_DNA"/>
</dbReference>
<sequence>MSNNILFSVMCCCEAQDLFTLSFVCEETRSIFTSRAFWKARFTLLGIQHKEPSLSVYVRCLKIEKKILNNDWPQFIFYKDLNLDLLAEMNTSSALEFRETQEKKERLLSKLEQAQEVDDFTTAFNCQMDLQSLFNHYLVVQKKKDKYTVFKQREKYNDIGNEITKVYLLQDVNKIETLNVLLRLYKES</sequence>
<evidence type="ECO:0000313" key="3">
    <source>
        <dbReference type="Proteomes" id="UP001224087"/>
    </source>
</evidence>
<gene>
    <name evidence="2" type="primary">ck72</name>
</gene>
<proteinExistence type="predicted"/>
<dbReference type="InterPro" id="IPR001810">
    <property type="entry name" value="F-box_dom"/>
</dbReference>
<dbReference type="Proteomes" id="UP001224087">
    <property type="component" value="Segment"/>
</dbReference>
<organism evidence="2 3">
    <name type="scientific">Cedratvirus kamchatka</name>
    <dbReference type="NCBI Taxonomy" id="2716914"/>
    <lineage>
        <taxon>Viruses</taxon>
        <taxon>Pithoviruses</taxon>
        <taxon>Orthocedratvirinae</taxon>
        <taxon>Alphacedratvirus</taxon>
        <taxon>Alphacedratvirus rossiense</taxon>
    </lineage>
</organism>
<evidence type="ECO:0000259" key="1">
    <source>
        <dbReference type="Pfam" id="PF00646"/>
    </source>
</evidence>
<evidence type="ECO:0000313" key="2">
    <source>
        <dbReference type="EMBL" id="QIN54197.1"/>
    </source>
</evidence>
<dbReference type="Pfam" id="PF00646">
    <property type="entry name" value="F-box"/>
    <property type="match status" value="1"/>
</dbReference>
<reference evidence="2" key="1">
    <citation type="submission" date="2019-12" db="EMBL/GenBank/DDBJ databases">
        <title>The DNA Methylation Landscape of Giant Viruses.</title>
        <authorList>
            <person name="Jeudy S."/>
            <person name="Rigou S."/>
            <person name="Alempic J.-M."/>
            <person name="Claverie J.-M."/>
            <person name="Abergel C."/>
            <person name="Legendre M."/>
        </authorList>
    </citation>
    <scope>NUCLEOTIDE SEQUENCE</scope>
    <source>
        <strain evidence="2">P4</strain>
    </source>
</reference>
<protein>
    <submittedName>
        <fullName evidence="2">F-box domain-containing protein</fullName>
    </submittedName>
</protein>